<feature type="domain" description="Core-binding (CB)" evidence="7">
    <location>
        <begin position="70"/>
        <end position="150"/>
    </location>
</feature>
<gene>
    <name evidence="8" type="ORF">RM779_20935</name>
</gene>
<evidence type="ECO:0000256" key="2">
    <source>
        <dbReference type="ARBA" id="ARBA00023125"/>
    </source>
</evidence>
<evidence type="ECO:0000256" key="3">
    <source>
        <dbReference type="ARBA" id="ARBA00023172"/>
    </source>
</evidence>
<proteinExistence type="inferred from homology"/>
<keyword evidence="3" id="KW-0233">DNA recombination</keyword>
<dbReference type="Pfam" id="PF00589">
    <property type="entry name" value="Phage_integrase"/>
    <property type="match status" value="1"/>
</dbReference>
<keyword evidence="9" id="KW-1185">Reference proteome</keyword>
<evidence type="ECO:0000259" key="7">
    <source>
        <dbReference type="PROSITE" id="PS51900"/>
    </source>
</evidence>
<evidence type="ECO:0000256" key="4">
    <source>
        <dbReference type="PROSITE-ProRule" id="PRU01248"/>
    </source>
</evidence>
<sequence length="413" mass="46703">MAKKKAAKRRFGAVRQYPSGRWTASYVDPTGLRRRSPETFATKTDADVWLSQVEADLTRGDWTDPDVGAVNFEEYALRWVEERQLAATTGELYRRLLRLHILPRFRQWDLDEVTPPRVRAWRAERLEATGADTTVAKAYRLLKAILQTAADDELIRRNPCRIKGAGKESADERPVATVEQVDTLADAMGPRWRLMVYFAAYASLRPEEQAEMRRHDVLLPEEPDPDEPREREAEPEPVLLLISRAAPELTTGHRVTGETKSQAGKRTVVLPGFLYVDVRRHLDWFASKEPEGLLFVGERGAPFRRSTFGRKWRKARIKVGLPPNFRFYDLRHTGNTLVTQSGGTLKDVMVRAGQSTEKAALIYQHSPLERQKEVAHGLDTRVRVARRGIADGHGKGRSSSDSGPSGARVVRHA</sequence>
<protein>
    <submittedName>
        <fullName evidence="8">Tyrosine-type recombinase/integrase</fullName>
    </submittedName>
</protein>
<evidence type="ECO:0000313" key="8">
    <source>
        <dbReference type="EMBL" id="MDT0445050.1"/>
    </source>
</evidence>
<dbReference type="InterPro" id="IPR010998">
    <property type="entry name" value="Integrase_recombinase_N"/>
</dbReference>
<dbReference type="PANTHER" id="PTHR30349">
    <property type="entry name" value="PHAGE INTEGRASE-RELATED"/>
    <property type="match status" value="1"/>
</dbReference>
<dbReference type="InterPro" id="IPR050090">
    <property type="entry name" value="Tyrosine_recombinase_XerCD"/>
</dbReference>
<comment type="caution">
    <text evidence="8">The sequence shown here is derived from an EMBL/GenBank/DDBJ whole genome shotgun (WGS) entry which is preliminary data.</text>
</comment>
<dbReference type="InterPro" id="IPR002104">
    <property type="entry name" value="Integrase_catalytic"/>
</dbReference>
<reference evidence="9" key="1">
    <citation type="submission" date="2023-07" db="EMBL/GenBank/DDBJ databases">
        <title>30 novel species of actinomycetes from the DSMZ collection.</title>
        <authorList>
            <person name="Nouioui I."/>
        </authorList>
    </citation>
    <scope>NUCLEOTIDE SEQUENCE [LARGE SCALE GENOMIC DNA]</scope>
    <source>
        <strain evidence="9">DSM 41886</strain>
    </source>
</reference>
<evidence type="ECO:0000259" key="6">
    <source>
        <dbReference type="PROSITE" id="PS51898"/>
    </source>
</evidence>
<dbReference type="PANTHER" id="PTHR30349:SF64">
    <property type="entry name" value="PROPHAGE INTEGRASE INTD-RELATED"/>
    <property type="match status" value="1"/>
</dbReference>
<feature type="region of interest" description="Disordered" evidence="5">
    <location>
        <begin position="388"/>
        <end position="413"/>
    </location>
</feature>
<evidence type="ECO:0000256" key="1">
    <source>
        <dbReference type="ARBA" id="ARBA00008857"/>
    </source>
</evidence>
<dbReference type="PROSITE" id="PS51898">
    <property type="entry name" value="TYR_RECOMBINASE"/>
    <property type="match status" value="1"/>
</dbReference>
<dbReference type="InterPro" id="IPR058717">
    <property type="entry name" value="Phage_L5_Integrase_N"/>
</dbReference>
<dbReference type="SUPFAM" id="SSF56349">
    <property type="entry name" value="DNA breaking-rejoining enzymes"/>
    <property type="match status" value="1"/>
</dbReference>
<dbReference type="Proteomes" id="UP001183615">
    <property type="component" value="Unassembled WGS sequence"/>
</dbReference>
<dbReference type="Pfam" id="PF26003">
    <property type="entry name" value="Integrase_N_phage"/>
    <property type="match status" value="1"/>
</dbReference>
<accession>A0ABU2SBI8</accession>
<dbReference type="InterPro" id="IPR011010">
    <property type="entry name" value="DNA_brk_join_enz"/>
</dbReference>
<name>A0ABU2SBI8_9ACTN</name>
<comment type="similarity">
    <text evidence="1">Belongs to the 'phage' integrase family.</text>
</comment>
<dbReference type="InterPro" id="IPR013762">
    <property type="entry name" value="Integrase-like_cat_sf"/>
</dbReference>
<dbReference type="RefSeq" id="WP_311619284.1">
    <property type="nucleotide sequence ID" value="NZ_JAVREV010000012.1"/>
</dbReference>
<dbReference type="EMBL" id="JAVREV010000012">
    <property type="protein sequence ID" value="MDT0445050.1"/>
    <property type="molecule type" value="Genomic_DNA"/>
</dbReference>
<organism evidence="8 9">
    <name type="scientific">Streptomyces johnsoniae</name>
    <dbReference type="NCBI Taxonomy" id="3075532"/>
    <lineage>
        <taxon>Bacteria</taxon>
        <taxon>Bacillati</taxon>
        <taxon>Actinomycetota</taxon>
        <taxon>Actinomycetes</taxon>
        <taxon>Kitasatosporales</taxon>
        <taxon>Streptomycetaceae</taxon>
        <taxon>Streptomyces</taxon>
    </lineage>
</organism>
<keyword evidence="2 4" id="KW-0238">DNA-binding</keyword>
<feature type="domain" description="Tyr recombinase" evidence="6">
    <location>
        <begin position="171"/>
        <end position="376"/>
    </location>
</feature>
<evidence type="ECO:0000313" key="9">
    <source>
        <dbReference type="Proteomes" id="UP001183615"/>
    </source>
</evidence>
<dbReference type="Gene3D" id="1.10.443.10">
    <property type="entry name" value="Intergrase catalytic core"/>
    <property type="match status" value="1"/>
</dbReference>
<dbReference type="Gene3D" id="1.10.150.130">
    <property type="match status" value="1"/>
</dbReference>
<evidence type="ECO:0000256" key="5">
    <source>
        <dbReference type="SAM" id="MobiDB-lite"/>
    </source>
</evidence>
<dbReference type="PROSITE" id="PS51900">
    <property type="entry name" value="CB"/>
    <property type="match status" value="1"/>
</dbReference>
<feature type="region of interest" description="Disordered" evidence="5">
    <location>
        <begin position="213"/>
        <end position="234"/>
    </location>
</feature>
<dbReference type="InterPro" id="IPR044068">
    <property type="entry name" value="CB"/>
</dbReference>